<gene>
    <name evidence="4" type="ORF">HYG86_01235</name>
</gene>
<dbReference type="GO" id="GO:0042802">
    <property type="term" value="F:identical protein binding"/>
    <property type="evidence" value="ECO:0007669"/>
    <property type="project" value="TreeGrafter"/>
</dbReference>
<evidence type="ECO:0000259" key="2">
    <source>
        <dbReference type="Pfam" id="PF14501"/>
    </source>
</evidence>
<feature type="domain" description="SpoOB alpha-helical" evidence="3">
    <location>
        <begin position="73"/>
        <end position="129"/>
    </location>
</feature>
<dbReference type="PANTHER" id="PTHR40448">
    <property type="entry name" value="TWO-COMPONENT SENSOR HISTIDINE KINASE"/>
    <property type="match status" value="1"/>
</dbReference>
<reference evidence="4 5" key="1">
    <citation type="submission" date="2020-07" db="EMBL/GenBank/DDBJ databases">
        <title>Alkalicella. sp. LB2 genome.</title>
        <authorList>
            <person name="Postec A."/>
            <person name="Quemeneur M."/>
        </authorList>
    </citation>
    <scope>NUCLEOTIDE SEQUENCE [LARGE SCALE GENOMIC DNA]</scope>
    <source>
        <strain evidence="4 5">LB2</strain>
    </source>
</reference>
<dbReference type="InterPro" id="IPR039506">
    <property type="entry name" value="SPOB_a"/>
</dbReference>
<keyword evidence="1" id="KW-1133">Transmembrane helix</keyword>
<protein>
    <submittedName>
        <fullName evidence="4">GHKL domain-containing protein</fullName>
    </submittedName>
</protein>
<dbReference type="Proteomes" id="UP000516160">
    <property type="component" value="Chromosome"/>
</dbReference>
<organism evidence="4 5">
    <name type="scientific">Alkalicella caledoniensis</name>
    <dbReference type="NCBI Taxonomy" id="2731377"/>
    <lineage>
        <taxon>Bacteria</taxon>
        <taxon>Bacillati</taxon>
        <taxon>Bacillota</taxon>
        <taxon>Clostridia</taxon>
        <taxon>Eubacteriales</taxon>
        <taxon>Proteinivoracaceae</taxon>
        <taxon>Alkalicella</taxon>
    </lineage>
</organism>
<evidence type="ECO:0000313" key="4">
    <source>
        <dbReference type="EMBL" id="QNO13487.1"/>
    </source>
</evidence>
<dbReference type="AlphaFoldDB" id="A0A7G9W475"/>
<dbReference type="Pfam" id="PF14689">
    <property type="entry name" value="SPOB_a"/>
    <property type="match status" value="1"/>
</dbReference>
<sequence length="277" mass="31553">MDKRKGYIISFISISLTILVILVLVIFLNVLSSANAALYVILAIILSLSICNLAILLYIIRSLRKEKELEMIKSDLKNTESLIDLLRKQGHDHINNIQTVTSMLILEEYEVAKEYLQGIANNYRFTGHFLRLGNPTLTALINTKKELANQKGIEFIIEKYCRVKLKNIAPWDLANIVGNLIDNAMEHVLTHNELPQKVSFYLENRDDLKGYIFKISNPYQDDEKDVASFFSQGFSSKSSTGRGYGLSIVKDLVEQNKGQIDVYQDGENITFQVELRD</sequence>
<dbReference type="PANTHER" id="PTHR40448:SF1">
    <property type="entry name" value="TWO-COMPONENT SENSOR HISTIDINE KINASE"/>
    <property type="match status" value="1"/>
</dbReference>
<dbReference type="SUPFAM" id="SSF55874">
    <property type="entry name" value="ATPase domain of HSP90 chaperone/DNA topoisomerase II/histidine kinase"/>
    <property type="match status" value="1"/>
</dbReference>
<dbReference type="InterPro" id="IPR036890">
    <property type="entry name" value="HATPase_C_sf"/>
</dbReference>
<keyword evidence="1" id="KW-0812">Transmembrane</keyword>
<evidence type="ECO:0000259" key="3">
    <source>
        <dbReference type="Pfam" id="PF14689"/>
    </source>
</evidence>
<dbReference type="RefSeq" id="WP_213167155.1">
    <property type="nucleotide sequence ID" value="NZ_CP058559.1"/>
</dbReference>
<dbReference type="Pfam" id="PF14501">
    <property type="entry name" value="HATPase_c_5"/>
    <property type="match status" value="1"/>
</dbReference>
<keyword evidence="1" id="KW-0472">Membrane</keyword>
<dbReference type="Gene3D" id="3.30.565.10">
    <property type="entry name" value="Histidine kinase-like ATPase, C-terminal domain"/>
    <property type="match status" value="1"/>
</dbReference>
<evidence type="ECO:0000313" key="5">
    <source>
        <dbReference type="Proteomes" id="UP000516160"/>
    </source>
</evidence>
<evidence type="ECO:0000256" key="1">
    <source>
        <dbReference type="SAM" id="Phobius"/>
    </source>
</evidence>
<accession>A0A7G9W475</accession>
<feature type="transmembrane region" description="Helical" evidence="1">
    <location>
        <begin position="7"/>
        <end position="30"/>
    </location>
</feature>
<dbReference type="Gene3D" id="1.10.287.130">
    <property type="match status" value="1"/>
</dbReference>
<feature type="domain" description="Sensor histidine kinase NatK-like C-terminal" evidence="2">
    <location>
        <begin position="170"/>
        <end position="275"/>
    </location>
</feature>
<dbReference type="EMBL" id="CP058559">
    <property type="protein sequence ID" value="QNO13487.1"/>
    <property type="molecule type" value="Genomic_DNA"/>
</dbReference>
<keyword evidence="5" id="KW-1185">Reference proteome</keyword>
<dbReference type="InterPro" id="IPR032834">
    <property type="entry name" value="NatK-like_C"/>
</dbReference>
<feature type="transmembrane region" description="Helical" evidence="1">
    <location>
        <begin position="36"/>
        <end position="60"/>
    </location>
</feature>
<dbReference type="KEGG" id="acae:HYG86_01235"/>
<proteinExistence type="predicted"/>
<name>A0A7G9W475_ALKCA</name>